<dbReference type="PATRIC" id="fig|47311.3.peg.1268"/>
<evidence type="ECO:0000313" key="4">
    <source>
        <dbReference type="Proteomes" id="UP000077275"/>
    </source>
</evidence>
<comment type="caution">
    <text evidence="3">The sequence shown here is derived from an EMBL/GenBank/DDBJ whole genome shotgun (WGS) entry which is preliminary data.</text>
</comment>
<dbReference type="SUPFAM" id="SSF53300">
    <property type="entry name" value="vWA-like"/>
    <property type="match status" value="1"/>
</dbReference>
<proteinExistence type="predicted"/>
<dbReference type="PANTHER" id="PTHR43473">
    <property type="entry name" value="MAGNESIUM-CHELATASE SUBUNIT CHLD, CHLOROPLASTIC"/>
    <property type="match status" value="1"/>
</dbReference>
<sequence length="371" mass="41760">MDNTKDRKLYGKQVKSQNKTGKYVKSKFLNSNLEEIAIDATLRAAALRSGESINNISNLEKKQNIPVLERTQDNLTIKTNSNLENNDIIKIKNEDLREKIRKHGVRAAITLVIDMSGSMISEDKLIRIKSILKKIITNVQLNKDKLTVIGFKGRDSEVIIPNTKRPASFLNNLKNITVGGTTPMAAGLDKALEITKQEAKKGEYLPIMMILSDGVTNVGLDKSNIRRKNKNKSTKYNINRTSFKKTNSNKNKNPKSSITMNNNQINNPMSDVLAIGEKIAENEIHTIIINFEKEKGKGRSVNKELCFITSGRLYDLGSIYDSFNNNHLDNEKLENNSNPSSKSKSLVFDSFKNDISDLAIDEILNFERKNI</sequence>
<evidence type="ECO:0000313" key="3">
    <source>
        <dbReference type="EMBL" id="KZX16019.1"/>
    </source>
</evidence>
<accession>A0A166DW95</accession>
<keyword evidence="4" id="KW-1185">Reference proteome</keyword>
<protein>
    <submittedName>
        <fullName evidence="3">Magnesium-chelatase 60 kDa subunit</fullName>
        <ecNumber evidence="3">6.6.1.1</ecNumber>
    </submittedName>
</protein>
<dbReference type="Pfam" id="PF13519">
    <property type="entry name" value="VWA_2"/>
    <property type="match status" value="1"/>
</dbReference>
<name>A0A166DW95_9EURY</name>
<feature type="region of interest" description="Disordered" evidence="1">
    <location>
        <begin position="243"/>
        <end position="264"/>
    </location>
</feature>
<dbReference type="InterPro" id="IPR036465">
    <property type="entry name" value="vWFA_dom_sf"/>
</dbReference>
<organism evidence="3 4">
    <name type="scientific">Methanobrevibacter cuticularis</name>
    <dbReference type="NCBI Taxonomy" id="47311"/>
    <lineage>
        <taxon>Archaea</taxon>
        <taxon>Methanobacteriati</taxon>
        <taxon>Methanobacteriota</taxon>
        <taxon>Methanomada group</taxon>
        <taxon>Methanobacteria</taxon>
        <taxon>Methanobacteriales</taxon>
        <taxon>Methanobacteriaceae</taxon>
        <taxon>Methanobrevibacter</taxon>
    </lineage>
</organism>
<reference evidence="3 4" key="1">
    <citation type="submission" date="2016-04" db="EMBL/GenBank/DDBJ databases">
        <title>Genome sequence of Methanobrevibacter cuticularis DSM 11139.</title>
        <authorList>
            <person name="Poehlein A."/>
            <person name="Seedorf H."/>
            <person name="Daniel R."/>
        </authorList>
    </citation>
    <scope>NUCLEOTIDE SEQUENCE [LARGE SCALE GENOMIC DNA]</scope>
    <source>
        <strain evidence="3 4">DSM 11139</strain>
    </source>
</reference>
<evidence type="ECO:0000256" key="1">
    <source>
        <dbReference type="SAM" id="MobiDB-lite"/>
    </source>
</evidence>
<dbReference type="PANTHER" id="PTHR43473:SF2">
    <property type="entry name" value="MAGNESIUM-CHELATASE SUBUNIT CHLD, CHLOROPLASTIC"/>
    <property type="match status" value="1"/>
</dbReference>
<evidence type="ECO:0000259" key="2">
    <source>
        <dbReference type="PROSITE" id="PS50234"/>
    </source>
</evidence>
<feature type="compositionally biased region" description="Low complexity" evidence="1">
    <location>
        <begin position="244"/>
        <end position="257"/>
    </location>
</feature>
<dbReference type="Proteomes" id="UP000077275">
    <property type="component" value="Unassembled WGS sequence"/>
</dbReference>
<dbReference type="GO" id="GO:0016851">
    <property type="term" value="F:magnesium chelatase activity"/>
    <property type="evidence" value="ECO:0007669"/>
    <property type="project" value="UniProtKB-EC"/>
</dbReference>
<dbReference type="RefSeq" id="WP_067259743.1">
    <property type="nucleotide sequence ID" value="NZ_LWMW01000102.1"/>
</dbReference>
<dbReference type="SMART" id="SM00327">
    <property type="entry name" value="VWA"/>
    <property type="match status" value="1"/>
</dbReference>
<dbReference type="OrthoDB" id="78267at2157"/>
<dbReference type="InterPro" id="IPR002035">
    <property type="entry name" value="VWF_A"/>
</dbReference>
<dbReference type="PROSITE" id="PS50234">
    <property type="entry name" value="VWFA"/>
    <property type="match status" value="1"/>
</dbReference>
<feature type="domain" description="VWFA" evidence="2">
    <location>
        <begin position="108"/>
        <end position="239"/>
    </location>
</feature>
<dbReference type="AlphaFoldDB" id="A0A166DW95"/>
<dbReference type="EC" id="6.6.1.1" evidence="3"/>
<dbReference type="Gene3D" id="3.40.50.410">
    <property type="entry name" value="von Willebrand factor, type A domain"/>
    <property type="match status" value="1"/>
</dbReference>
<gene>
    <name evidence="3" type="primary">bchD</name>
    <name evidence="3" type="ORF">MBCUT_11550</name>
</gene>
<dbReference type="STRING" id="47311.MBCUT_11550"/>
<dbReference type="EMBL" id="LWMW01000102">
    <property type="protein sequence ID" value="KZX16019.1"/>
    <property type="molecule type" value="Genomic_DNA"/>
</dbReference>
<keyword evidence="3" id="KW-0436">Ligase</keyword>